<reference evidence="1 2" key="1">
    <citation type="journal article" date="2017" name="Nat. Ecol. Evol.">
        <title>Scallop genome provides insights into evolution of bilaterian karyotype and development.</title>
        <authorList>
            <person name="Wang S."/>
            <person name="Zhang J."/>
            <person name="Jiao W."/>
            <person name="Li J."/>
            <person name="Xun X."/>
            <person name="Sun Y."/>
            <person name="Guo X."/>
            <person name="Huan P."/>
            <person name="Dong B."/>
            <person name="Zhang L."/>
            <person name="Hu X."/>
            <person name="Sun X."/>
            <person name="Wang J."/>
            <person name="Zhao C."/>
            <person name="Wang Y."/>
            <person name="Wang D."/>
            <person name="Huang X."/>
            <person name="Wang R."/>
            <person name="Lv J."/>
            <person name="Li Y."/>
            <person name="Zhang Z."/>
            <person name="Liu B."/>
            <person name="Lu W."/>
            <person name="Hui Y."/>
            <person name="Liang J."/>
            <person name="Zhou Z."/>
            <person name="Hou R."/>
            <person name="Li X."/>
            <person name="Liu Y."/>
            <person name="Li H."/>
            <person name="Ning X."/>
            <person name="Lin Y."/>
            <person name="Zhao L."/>
            <person name="Xing Q."/>
            <person name="Dou J."/>
            <person name="Li Y."/>
            <person name="Mao J."/>
            <person name="Guo H."/>
            <person name="Dou H."/>
            <person name="Li T."/>
            <person name="Mu C."/>
            <person name="Jiang W."/>
            <person name="Fu Q."/>
            <person name="Fu X."/>
            <person name="Miao Y."/>
            <person name="Liu J."/>
            <person name="Yu Q."/>
            <person name="Li R."/>
            <person name="Liao H."/>
            <person name="Li X."/>
            <person name="Kong Y."/>
            <person name="Jiang Z."/>
            <person name="Chourrout D."/>
            <person name="Li R."/>
            <person name="Bao Z."/>
        </authorList>
    </citation>
    <scope>NUCLEOTIDE SEQUENCE [LARGE SCALE GENOMIC DNA]</scope>
    <source>
        <strain evidence="1 2">PY_sf001</strain>
    </source>
</reference>
<protein>
    <recommendedName>
        <fullName evidence="3">SGNH hydrolase-type esterase domain-containing protein</fullName>
    </recommendedName>
</protein>
<dbReference type="Gene3D" id="3.40.50.1110">
    <property type="entry name" value="SGNH hydrolase"/>
    <property type="match status" value="1"/>
</dbReference>
<organism evidence="1 2">
    <name type="scientific">Mizuhopecten yessoensis</name>
    <name type="common">Japanese scallop</name>
    <name type="synonym">Patinopecten yessoensis</name>
    <dbReference type="NCBI Taxonomy" id="6573"/>
    <lineage>
        <taxon>Eukaryota</taxon>
        <taxon>Metazoa</taxon>
        <taxon>Spiralia</taxon>
        <taxon>Lophotrochozoa</taxon>
        <taxon>Mollusca</taxon>
        <taxon>Bivalvia</taxon>
        <taxon>Autobranchia</taxon>
        <taxon>Pteriomorphia</taxon>
        <taxon>Pectinida</taxon>
        <taxon>Pectinoidea</taxon>
        <taxon>Pectinidae</taxon>
        <taxon>Mizuhopecten</taxon>
    </lineage>
</organism>
<dbReference type="AlphaFoldDB" id="A0A210Q137"/>
<gene>
    <name evidence="1" type="ORF">KP79_PYT24554</name>
</gene>
<evidence type="ECO:0000313" key="1">
    <source>
        <dbReference type="EMBL" id="OWF42379.1"/>
    </source>
</evidence>
<name>A0A210Q137_MIZYE</name>
<comment type="caution">
    <text evidence="1">The sequence shown here is derived from an EMBL/GenBank/DDBJ whole genome shotgun (WGS) entry which is preliminary data.</text>
</comment>
<dbReference type="SUPFAM" id="SSF52266">
    <property type="entry name" value="SGNH hydrolase"/>
    <property type="match status" value="1"/>
</dbReference>
<evidence type="ECO:0000313" key="2">
    <source>
        <dbReference type="Proteomes" id="UP000242188"/>
    </source>
</evidence>
<dbReference type="Proteomes" id="UP000242188">
    <property type="component" value="Unassembled WGS sequence"/>
</dbReference>
<sequence>MDHHLKLRHNGTYIRWSGNRGMSWYELIADINDLLGLKPPPDLLILHAGGNDCVSIPTDKLCARIENDIKWLHNTLPACTIVWSDILTRNKYRGCSNIQAMERKRKRVNREGRKAALDVG</sequence>
<accession>A0A210Q137</accession>
<evidence type="ECO:0008006" key="3">
    <source>
        <dbReference type="Google" id="ProtNLM"/>
    </source>
</evidence>
<dbReference type="InterPro" id="IPR036514">
    <property type="entry name" value="SGNH_hydro_sf"/>
</dbReference>
<keyword evidence="2" id="KW-1185">Reference proteome</keyword>
<dbReference type="EMBL" id="NEDP02005293">
    <property type="protein sequence ID" value="OWF42379.1"/>
    <property type="molecule type" value="Genomic_DNA"/>
</dbReference>
<proteinExistence type="predicted"/>